<comment type="subcellular location">
    <subcellularLocation>
        <location evidence="1">Membrane</location>
        <topology evidence="1">Multi-pass membrane protein</topology>
    </subcellularLocation>
</comment>
<sequence length="152" mass="17107">MKEFSQYIYGGEEGNSGVTGKNYTKKRVLRFCATGLLTTTLHVFIVWIMVGLFLNSPPLSNGVAFIIATMASYTINTQWSFSQPLQRHTFYKFICVSMVGFFTSVGIAWAAQKLEMNYLLGLVGVILIVPTLTFVLHSIWTYPSTIKRDEKS</sequence>
<protein>
    <submittedName>
        <fullName evidence="8">GtrA family protein</fullName>
    </submittedName>
</protein>
<evidence type="ECO:0000256" key="5">
    <source>
        <dbReference type="ARBA" id="ARBA00023136"/>
    </source>
</evidence>
<feature type="transmembrane region" description="Helical" evidence="6">
    <location>
        <begin position="28"/>
        <end position="50"/>
    </location>
</feature>
<dbReference type="EMBL" id="RFLV01000001">
    <property type="protein sequence ID" value="TIH09448.1"/>
    <property type="molecule type" value="Genomic_DNA"/>
</dbReference>
<proteinExistence type="inferred from homology"/>
<evidence type="ECO:0000313" key="8">
    <source>
        <dbReference type="EMBL" id="TIH09448.1"/>
    </source>
</evidence>
<keyword evidence="9" id="KW-1185">Reference proteome</keyword>
<reference evidence="8 9" key="1">
    <citation type="submission" date="2018-10" db="EMBL/GenBank/DDBJ databases">
        <title>Pseudomonas leptonychotis sp. nov., isolated from Weddell seals in Antarctica.</title>
        <authorList>
            <person name="Novakova D."/>
            <person name="Svec P."/>
            <person name="Kralova S."/>
            <person name="Kristofova L."/>
            <person name="Zeman M."/>
            <person name="Pantucek R."/>
            <person name="Maslanova I."/>
            <person name="Sedlacek I."/>
        </authorList>
    </citation>
    <scope>NUCLEOTIDE SEQUENCE [LARGE SCALE GENOMIC DNA]</scope>
    <source>
        <strain evidence="8 9">CCM 8849</strain>
    </source>
</reference>
<evidence type="ECO:0000256" key="4">
    <source>
        <dbReference type="ARBA" id="ARBA00022989"/>
    </source>
</evidence>
<dbReference type="GO" id="GO:0000271">
    <property type="term" value="P:polysaccharide biosynthetic process"/>
    <property type="evidence" value="ECO:0007669"/>
    <property type="project" value="InterPro"/>
</dbReference>
<evidence type="ECO:0000313" key="9">
    <source>
        <dbReference type="Proteomes" id="UP000307541"/>
    </source>
</evidence>
<evidence type="ECO:0000259" key="7">
    <source>
        <dbReference type="Pfam" id="PF04138"/>
    </source>
</evidence>
<evidence type="ECO:0000256" key="1">
    <source>
        <dbReference type="ARBA" id="ARBA00004141"/>
    </source>
</evidence>
<dbReference type="PANTHER" id="PTHR38459:SF1">
    <property type="entry name" value="PROPHAGE BACTOPRENOL-LINKED GLUCOSE TRANSLOCASE HOMOLOG"/>
    <property type="match status" value="1"/>
</dbReference>
<feature type="domain" description="GtrA/DPMS transmembrane" evidence="7">
    <location>
        <begin position="30"/>
        <end position="141"/>
    </location>
</feature>
<organism evidence="8 9">
    <name type="scientific">Pseudomonas leptonychotis</name>
    <dbReference type="NCBI Taxonomy" id="2448482"/>
    <lineage>
        <taxon>Bacteria</taxon>
        <taxon>Pseudomonadati</taxon>
        <taxon>Pseudomonadota</taxon>
        <taxon>Gammaproteobacteria</taxon>
        <taxon>Pseudomonadales</taxon>
        <taxon>Pseudomonadaceae</taxon>
        <taxon>Pseudomonas</taxon>
    </lineage>
</organism>
<dbReference type="RefSeq" id="WP_136662740.1">
    <property type="nucleotide sequence ID" value="NZ_RFLV01000001.1"/>
</dbReference>
<evidence type="ECO:0000256" key="6">
    <source>
        <dbReference type="SAM" id="Phobius"/>
    </source>
</evidence>
<evidence type="ECO:0000256" key="2">
    <source>
        <dbReference type="ARBA" id="ARBA00009399"/>
    </source>
</evidence>
<dbReference type="InterPro" id="IPR051401">
    <property type="entry name" value="GtrA_CellWall_Glycosyl"/>
</dbReference>
<dbReference type="PANTHER" id="PTHR38459">
    <property type="entry name" value="PROPHAGE BACTOPRENOL-LINKED GLUCOSE TRANSLOCASE HOMOLOG"/>
    <property type="match status" value="1"/>
</dbReference>
<feature type="transmembrane region" description="Helical" evidence="6">
    <location>
        <begin position="118"/>
        <end position="142"/>
    </location>
</feature>
<evidence type="ECO:0000256" key="3">
    <source>
        <dbReference type="ARBA" id="ARBA00022692"/>
    </source>
</evidence>
<dbReference type="InterPro" id="IPR007267">
    <property type="entry name" value="GtrA_DPMS_TM"/>
</dbReference>
<keyword evidence="5 6" id="KW-0472">Membrane</keyword>
<dbReference type="AlphaFoldDB" id="A0A4T2A155"/>
<gene>
    <name evidence="8" type="ORF">D8779_01675</name>
</gene>
<name>A0A4T2A155_9PSED</name>
<keyword evidence="3 6" id="KW-0812">Transmembrane</keyword>
<comment type="similarity">
    <text evidence="2">Belongs to the GtrA family.</text>
</comment>
<accession>A0A4T2A155</accession>
<dbReference type="GO" id="GO:0005886">
    <property type="term" value="C:plasma membrane"/>
    <property type="evidence" value="ECO:0007669"/>
    <property type="project" value="TreeGrafter"/>
</dbReference>
<dbReference type="Pfam" id="PF04138">
    <property type="entry name" value="GtrA_DPMS_TM"/>
    <property type="match status" value="1"/>
</dbReference>
<comment type="caution">
    <text evidence="8">The sequence shown here is derived from an EMBL/GenBank/DDBJ whole genome shotgun (WGS) entry which is preliminary data.</text>
</comment>
<dbReference type="Proteomes" id="UP000307541">
    <property type="component" value="Unassembled WGS sequence"/>
</dbReference>
<keyword evidence="4 6" id="KW-1133">Transmembrane helix</keyword>
<feature type="transmembrane region" description="Helical" evidence="6">
    <location>
        <begin position="93"/>
        <end position="112"/>
    </location>
</feature>
<dbReference type="OrthoDB" id="7011564at2"/>